<dbReference type="GeneID" id="13885158"/>
<keyword evidence="1 2" id="KW-0472">Membrane</keyword>
<organism evidence="3 4">
    <name type="scientific">Kazachstania africana (strain ATCC 22294 / BCRC 22015 / CBS 2517 / CECT 1963 / NBRC 1671 / NRRL Y-8276)</name>
    <name type="common">Yeast</name>
    <name type="synonym">Kluyveromyces africanus</name>
    <dbReference type="NCBI Taxonomy" id="1071382"/>
    <lineage>
        <taxon>Eukaryota</taxon>
        <taxon>Fungi</taxon>
        <taxon>Dikarya</taxon>
        <taxon>Ascomycota</taxon>
        <taxon>Saccharomycotina</taxon>
        <taxon>Saccharomycetes</taxon>
        <taxon>Saccharomycetales</taxon>
        <taxon>Saccharomycetaceae</taxon>
        <taxon>Kazachstania</taxon>
    </lineage>
</organism>
<evidence type="ECO:0000256" key="1">
    <source>
        <dbReference type="ARBA" id="ARBA00023136"/>
    </source>
</evidence>
<dbReference type="GO" id="GO:0016020">
    <property type="term" value="C:membrane"/>
    <property type="evidence" value="ECO:0007669"/>
    <property type="project" value="GOC"/>
</dbReference>
<dbReference type="eggNOG" id="KOG3662">
    <property type="taxonomic scope" value="Eukaryota"/>
</dbReference>
<dbReference type="AlphaFoldDB" id="H2AS89"/>
<reference evidence="3 4" key="1">
    <citation type="journal article" date="2011" name="Proc. Natl. Acad. Sci. U.S.A.">
        <title>Evolutionary erosion of yeast sex chromosomes by mating-type switching accidents.</title>
        <authorList>
            <person name="Gordon J.L."/>
            <person name="Armisen D."/>
            <person name="Proux-Wera E."/>
            <person name="Oheigeartaigh S.S."/>
            <person name="Byrne K.P."/>
            <person name="Wolfe K.H."/>
        </authorList>
    </citation>
    <scope>NUCLEOTIDE SEQUENCE [LARGE SCALE GENOMIC DNA]</scope>
    <source>
        <strain evidence="4">ATCC 22294 / BCRC 22015 / CBS 2517 / CECT 1963 / NBRC 1671 / NRRL Y-8276</strain>
    </source>
</reference>
<evidence type="ECO:0000256" key="2">
    <source>
        <dbReference type="SAM" id="Phobius"/>
    </source>
</evidence>
<dbReference type="KEGG" id="kaf:KAFR_0C02460"/>
<proteinExistence type="predicted"/>
<keyword evidence="2" id="KW-1133">Transmembrane helix</keyword>
<name>H2AS89_KAZAF</name>
<dbReference type="SUPFAM" id="SSF56300">
    <property type="entry name" value="Metallo-dependent phosphatases"/>
    <property type="match status" value="1"/>
</dbReference>
<protein>
    <recommendedName>
        <fullName evidence="5">Calcineurin-like phosphoesterase domain-containing protein</fullName>
    </recommendedName>
</protein>
<sequence length="471" mass="55640">MWKHTLRRVSIVATVLTIIANVYIFTYPSLHPARCSWHCSNNGTNDEVPATTFEKFVFYTNRYIKDVKLQWTSKERSDHDTNDIHILAYGDPQIKGIWSSTPYRTRLDIFGNDHYLGHIAGMMQKRLNPTHIAVLGDLFSSQWIPDFEFFNRAVRFAKRLYHRDTQWLKEIERKEHDEDGKYKVDWSKWGENFNGILNSETKDFGFGFKDIYSWDDEEPYLFLNLTGNHDVGYSGDATYQHMARFSEIFGKDNYWIEYDTDTDHPWRIVVLDDMLLEGPALQPEFITYTWEFLYQLFERQFNGSTVLMTHVPFYKKEGLCYDGPEFRYYPENYEREPYKANLLRSQNHLSEDVSRRVLNLIFDNDKPGVILTGHDHEGCETFYNKIDRNGTWVADNKVLENSIHQIKEVTVRSMMGEFYGNAGLLTGHFNEGKLQWEWHFTLCPFTLQHAWWFAKVSLLVTGFAWSLLLVL</sequence>
<dbReference type="EMBL" id="HE650823">
    <property type="protein sequence ID" value="CCF57239.1"/>
    <property type="molecule type" value="Genomic_DNA"/>
</dbReference>
<dbReference type="GO" id="GO:0005783">
    <property type="term" value="C:endoplasmic reticulum"/>
    <property type="evidence" value="ECO:0007669"/>
    <property type="project" value="TreeGrafter"/>
</dbReference>
<dbReference type="InterPro" id="IPR033308">
    <property type="entry name" value="PGAP5/Cdc1/Ted1"/>
</dbReference>
<dbReference type="InterPro" id="IPR029052">
    <property type="entry name" value="Metallo-depent_PP-like"/>
</dbReference>
<keyword evidence="2" id="KW-0812">Transmembrane</keyword>
<accession>H2AS89</accession>
<dbReference type="GO" id="GO:0006506">
    <property type="term" value="P:GPI anchor biosynthetic process"/>
    <property type="evidence" value="ECO:0007669"/>
    <property type="project" value="InterPro"/>
</dbReference>
<dbReference type="Gene3D" id="3.60.21.10">
    <property type="match status" value="1"/>
</dbReference>
<dbReference type="RefSeq" id="XP_003956374.1">
    <property type="nucleotide sequence ID" value="XM_003956325.1"/>
</dbReference>
<keyword evidence="4" id="KW-1185">Reference proteome</keyword>
<evidence type="ECO:0008006" key="5">
    <source>
        <dbReference type="Google" id="ProtNLM"/>
    </source>
</evidence>
<dbReference type="Proteomes" id="UP000005220">
    <property type="component" value="Chromosome 3"/>
</dbReference>
<dbReference type="PANTHER" id="PTHR13315">
    <property type="entry name" value="METALLO PHOSPHOESTERASE RELATED"/>
    <property type="match status" value="1"/>
</dbReference>
<dbReference type="HOGENOM" id="CLU_021690_1_0_1"/>
<dbReference type="FunCoup" id="H2AS89">
    <property type="interactions" value="112"/>
</dbReference>
<evidence type="ECO:0000313" key="3">
    <source>
        <dbReference type="EMBL" id="CCF57239.1"/>
    </source>
</evidence>
<dbReference type="OrthoDB" id="9984693at2759"/>
<gene>
    <name evidence="3" type="primary">KAFR0C02460</name>
    <name evidence="3" type="ORF">KAFR_0C02460</name>
</gene>
<dbReference type="STRING" id="1071382.H2AS89"/>
<dbReference type="InParanoid" id="H2AS89"/>
<dbReference type="PANTHER" id="PTHR13315:SF1">
    <property type="entry name" value="PROTEIN TED1"/>
    <property type="match status" value="1"/>
</dbReference>
<dbReference type="GO" id="GO:0006888">
    <property type="term" value="P:endoplasmic reticulum to Golgi vesicle-mediated transport"/>
    <property type="evidence" value="ECO:0007669"/>
    <property type="project" value="EnsemblFungi"/>
</dbReference>
<evidence type="ECO:0000313" key="4">
    <source>
        <dbReference type="Proteomes" id="UP000005220"/>
    </source>
</evidence>
<feature type="transmembrane region" description="Helical" evidence="2">
    <location>
        <begin position="9"/>
        <end position="30"/>
    </location>
</feature>